<protein>
    <recommendedName>
        <fullName evidence="4">DUF3592 domain-containing protein</fullName>
    </recommendedName>
</protein>
<keyword evidence="1" id="KW-0472">Membrane</keyword>
<keyword evidence="1" id="KW-0812">Transmembrane</keyword>
<feature type="transmembrane region" description="Helical" evidence="1">
    <location>
        <begin position="120"/>
        <end position="141"/>
    </location>
</feature>
<keyword evidence="3" id="KW-1185">Reference proteome</keyword>
<sequence length="163" mass="17225">MTEPRARRYRHWASRALTTVFFAVLAGVGFLWTALGVSGGGAAVGLIGVQGSITVTACDTRQAARGGDTTHCRGTFVSADGRITDRHAETDPAEARPGDQLRVRSVITGVYTVEDMSSGALHILGIVGGGIASAVGFYGMFRAPALSEVRASWRSWSRVRSGR</sequence>
<evidence type="ECO:0000256" key="1">
    <source>
        <dbReference type="SAM" id="Phobius"/>
    </source>
</evidence>
<evidence type="ECO:0008006" key="4">
    <source>
        <dbReference type="Google" id="ProtNLM"/>
    </source>
</evidence>
<organism evidence="2 3">
    <name type="scientific">Streptomyces marianii</name>
    <dbReference type="NCBI Taxonomy" id="1817406"/>
    <lineage>
        <taxon>Bacteria</taxon>
        <taxon>Bacillati</taxon>
        <taxon>Actinomycetota</taxon>
        <taxon>Actinomycetes</taxon>
        <taxon>Kitasatosporales</taxon>
        <taxon>Streptomycetaceae</taxon>
        <taxon>Streptomyces</taxon>
    </lineage>
</organism>
<proteinExistence type="predicted"/>
<evidence type="ECO:0000313" key="3">
    <source>
        <dbReference type="Proteomes" id="UP000305921"/>
    </source>
</evidence>
<gene>
    <name evidence="2" type="ORF">FEF34_32570</name>
</gene>
<accession>A0A5R9EE78</accession>
<dbReference type="RefSeq" id="WP_138056361.1">
    <property type="nucleotide sequence ID" value="NZ_VAWE01000001.1"/>
</dbReference>
<dbReference type="Proteomes" id="UP000305921">
    <property type="component" value="Unassembled WGS sequence"/>
</dbReference>
<name>A0A5R9EE78_9ACTN</name>
<evidence type="ECO:0000313" key="2">
    <source>
        <dbReference type="EMBL" id="TLQ47069.1"/>
    </source>
</evidence>
<feature type="transmembrane region" description="Helical" evidence="1">
    <location>
        <begin position="12"/>
        <end position="35"/>
    </location>
</feature>
<comment type="caution">
    <text evidence="2">The sequence shown here is derived from an EMBL/GenBank/DDBJ whole genome shotgun (WGS) entry which is preliminary data.</text>
</comment>
<reference evidence="2 3" key="1">
    <citation type="submission" date="2019-05" db="EMBL/GenBank/DDBJ databases">
        <title>Streptomyces marianii sp. nov., a novel marine actinomycete from southern coast of India.</title>
        <authorList>
            <person name="Iniyan A.M."/>
            <person name="Wink J."/>
            <person name="Ramprasad E."/>
            <person name="Ramana C.V."/>
            <person name="Bunk B."/>
            <person name="Sproer C."/>
            <person name="Joseph F.-J.R.S."/>
            <person name="Vincent S.G.P."/>
        </authorList>
    </citation>
    <scope>NUCLEOTIDE SEQUENCE [LARGE SCALE GENOMIC DNA]</scope>
    <source>
        <strain evidence="2 3">ICN19</strain>
    </source>
</reference>
<keyword evidence="1" id="KW-1133">Transmembrane helix</keyword>
<dbReference type="AlphaFoldDB" id="A0A5R9EE78"/>
<dbReference type="EMBL" id="VAWE01000001">
    <property type="protein sequence ID" value="TLQ47069.1"/>
    <property type="molecule type" value="Genomic_DNA"/>
</dbReference>